<accession>A0A0H5RTI1</accession>
<dbReference type="Pfam" id="PF14372">
    <property type="entry name" value="hAT-like_RNase-H"/>
    <property type="match status" value="1"/>
</dbReference>
<reference evidence="2" key="1">
    <citation type="submission" date="2015-04" db="EMBL/GenBank/DDBJ databases">
        <title>The genome sequence of the plant pathogenic Rhizarian Plasmodiophora brassicae reveals insights in its biotrophic life cycle and the origin of chitin synthesis.</title>
        <authorList>
            <person name="Schwelm A."/>
            <person name="Fogelqvist J."/>
            <person name="Knaust A."/>
            <person name="Julke S."/>
            <person name="Lilja T."/>
            <person name="Dhandapani V."/>
            <person name="Bonilla-Rosso G."/>
            <person name="Karlsson M."/>
            <person name="Shevchenko A."/>
            <person name="Choi S.R."/>
            <person name="Kim H.G."/>
            <person name="Park J.Y."/>
            <person name="Lim Y.P."/>
            <person name="Ludwig-Muller J."/>
            <person name="Dixelius C."/>
        </authorList>
    </citation>
    <scope>NUCLEOTIDE SEQUENCE</scope>
    <source>
        <tissue evidence="2">Potato root galls</tissue>
    </source>
</reference>
<dbReference type="InterPro" id="IPR012337">
    <property type="entry name" value="RNaseH-like_sf"/>
</dbReference>
<dbReference type="InterPro" id="IPR025525">
    <property type="entry name" value="hAT-like_transposase_RNase-H"/>
</dbReference>
<protein>
    <recommendedName>
        <fullName evidence="1">hAT-like transposase RNase-H fold domain-containing protein</fullName>
    </recommendedName>
</protein>
<name>A0A0H5RTI1_9EUKA</name>
<dbReference type="GO" id="GO:0003677">
    <property type="term" value="F:DNA binding"/>
    <property type="evidence" value="ECO:0007669"/>
    <property type="project" value="InterPro"/>
</dbReference>
<proteinExistence type="predicted"/>
<dbReference type="AlphaFoldDB" id="A0A0H5RTI1"/>
<evidence type="ECO:0000313" key="2">
    <source>
        <dbReference type="EMBL" id="CRZ12049.1"/>
    </source>
</evidence>
<feature type="domain" description="hAT-like transposase RNase-H fold" evidence="1">
    <location>
        <begin position="67"/>
        <end position="141"/>
    </location>
</feature>
<dbReference type="SUPFAM" id="SSF53098">
    <property type="entry name" value="Ribonuclease H-like"/>
    <property type="match status" value="1"/>
</dbReference>
<dbReference type="EMBL" id="HACM01011607">
    <property type="protein sequence ID" value="CRZ12049.1"/>
    <property type="molecule type" value="Transcribed_RNA"/>
</dbReference>
<organism evidence="2">
    <name type="scientific">Spongospora subterranea</name>
    <dbReference type="NCBI Taxonomy" id="70186"/>
    <lineage>
        <taxon>Eukaryota</taxon>
        <taxon>Sar</taxon>
        <taxon>Rhizaria</taxon>
        <taxon>Endomyxa</taxon>
        <taxon>Phytomyxea</taxon>
        <taxon>Plasmodiophorida</taxon>
        <taxon>Plasmodiophoridae</taxon>
        <taxon>Spongospora</taxon>
    </lineage>
</organism>
<evidence type="ECO:0000259" key="1">
    <source>
        <dbReference type="Pfam" id="PF14372"/>
    </source>
</evidence>
<sequence>MLKTALQLRKPVDELLRRIRERFEGYTAFTIGPSDFLARPTDNISWNTIKDFCSFLEPLKDATVLMSASTYPTPGLAVPVFVHLQQHVNQTVASANGFRSQHVKAFAVAIQAKLTQYQDLMVNDHSVISALLDPRVKGSLANCGIDVDDAKALVEFISFDE</sequence>